<dbReference type="RefSeq" id="WP_150936770.1">
    <property type="nucleotide sequence ID" value="NZ_VYTZ01000010.1"/>
</dbReference>
<dbReference type="Pfam" id="PF13508">
    <property type="entry name" value="Acetyltransf_7"/>
    <property type="match status" value="1"/>
</dbReference>
<comment type="caution">
    <text evidence="3">The sequence shown here is derived from an EMBL/GenBank/DDBJ whole genome shotgun (WGS) entry which is preliminary data.</text>
</comment>
<sequence>MPANTLDLVTELTLRRATPADLPGVLALLARTAGWLNGLGVRQWPAGGFPAERIDPLIGEGVMYLLDAGEAAETLDGAARVPAATIAVDGHADAEFWTPRDRPGDALYVHKLAVHRSFSGQGLGEALLDWAGLRAAVHGRPYLRLDCSKDNARLQAYYRGVGFRHVRTVDLPHRASGALFERDACAVLPAWDRSGHGEPAMPGRRRRQERHTPAVPAPRGGHGAQQLRVLDITAHNELIEC</sequence>
<gene>
    <name evidence="3" type="ORF">F5972_25920</name>
</gene>
<dbReference type="InterPro" id="IPR016181">
    <property type="entry name" value="Acyl_CoA_acyltransferase"/>
</dbReference>
<evidence type="ECO:0000313" key="4">
    <source>
        <dbReference type="Proteomes" id="UP000327011"/>
    </source>
</evidence>
<accession>A0A5J5JZG9</accession>
<dbReference type="EMBL" id="VYTZ01000010">
    <property type="protein sequence ID" value="KAA9375640.1"/>
    <property type="molecule type" value="Genomic_DNA"/>
</dbReference>
<proteinExistence type="predicted"/>
<name>A0A5J5JZG9_9ACTN</name>
<dbReference type="CDD" id="cd04301">
    <property type="entry name" value="NAT_SF"/>
    <property type="match status" value="1"/>
</dbReference>
<protein>
    <submittedName>
        <fullName evidence="3">GNAT family N-acetyltransferase</fullName>
    </submittedName>
</protein>
<dbReference type="InterPro" id="IPR000182">
    <property type="entry name" value="GNAT_dom"/>
</dbReference>
<dbReference type="SUPFAM" id="SSF55729">
    <property type="entry name" value="Acyl-CoA N-acyltransferases (Nat)"/>
    <property type="match status" value="1"/>
</dbReference>
<dbReference type="Gene3D" id="3.40.630.30">
    <property type="match status" value="1"/>
</dbReference>
<dbReference type="AlphaFoldDB" id="A0A5J5JZG9"/>
<reference evidence="3 4" key="1">
    <citation type="submission" date="2019-09" db="EMBL/GenBank/DDBJ databases">
        <title>Screening of Novel Bioactive Compounds from Soil-Associated.</title>
        <authorList>
            <person name="Gong X."/>
        </authorList>
    </citation>
    <scope>NUCLEOTIDE SEQUENCE [LARGE SCALE GENOMIC DNA]</scope>
    <source>
        <strain evidence="3 4">Gxj-6</strain>
    </source>
</reference>
<keyword evidence="3" id="KW-0808">Transferase</keyword>
<evidence type="ECO:0000256" key="1">
    <source>
        <dbReference type="SAM" id="MobiDB-lite"/>
    </source>
</evidence>
<evidence type="ECO:0000313" key="3">
    <source>
        <dbReference type="EMBL" id="KAA9375640.1"/>
    </source>
</evidence>
<dbReference type="Proteomes" id="UP000327011">
    <property type="component" value="Unassembled WGS sequence"/>
</dbReference>
<dbReference type="GO" id="GO:0016747">
    <property type="term" value="F:acyltransferase activity, transferring groups other than amino-acyl groups"/>
    <property type="evidence" value="ECO:0007669"/>
    <property type="project" value="InterPro"/>
</dbReference>
<feature type="domain" description="N-acetyltransferase" evidence="2">
    <location>
        <begin position="12"/>
        <end position="186"/>
    </location>
</feature>
<evidence type="ECO:0000259" key="2">
    <source>
        <dbReference type="PROSITE" id="PS51186"/>
    </source>
</evidence>
<dbReference type="PROSITE" id="PS51186">
    <property type="entry name" value="GNAT"/>
    <property type="match status" value="1"/>
</dbReference>
<keyword evidence="4" id="KW-1185">Reference proteome</keyword>
<feature type="region of interest" description="Disordered" evidence="1">
    <location>
        <begin position="195"/>
        <end position="222"/>
    </location>
</feature>
<organism evidence="3 4">
    <name type="scientific">Microbispora cellulosiformans</name>
    <dbReference type="NCBI Taxonomy" id="2614688"/>
    <lineage>
        <taxon>Bacteria</taxon>
        <taxon>Bacillati</taxon>
        <taxon>Actinomycetota</taxon>
        <taxon>Actinomycetes</taxon>
        <taxon>Streptosporangiales</taxon>
        <taxon>Streptosporangiaceae</taxon>
        <taxon>Microbispora</taxon>
    </lineage>
</organism>